<reference evidence="2 3" key="1">
    <citation type="submission" date="2020-08" db="EMBL/GenBank/DDBJ databases">
        <title>Genomic Encyclopedia of Type Strains, Phase III (KMG-III): the genomes of soil and plant-associated and newly described type strains.</title>
        <authorList>
            <person name="Whitman W."/>
        </authorList>
    </citation>
    <scope>NUCLEOTIDE SEQUENCE [LARGE SCALE GENOMIC DNA]</scope>
    <source>
        <strain evidence="2 3">CECT 8571</strain>
    </source>
</reference>
<proteinExistence type="predicted"/>
<organism evidence="2 3">
    <name type="scientific">Simiduia aestuariiviva</name>
    <dbReference type="NCBI Taxonomy" id="1510459"/>
    <lineage>
        <taxon>Bacteria</taxon>
        <taxon>Pseudomonadati</taxon>
        <taxon>Pseudomonadota</taxon>
        <taxon>Gammaproteobacteria</taxon>
        <taxon>Cellvibrionales</taxon>
        <taxon>Cellvibrionaceae</taxon>
        <taxon>Simiduia</taxon>
    </lineage>
</organism>
<accession>A0A839UN20</accession>
<feature type="chain" id="PRO_5032524198" description="Thioredoxin domain-containing protein" evidence="1">
    <location>
        <begin position="21"/>
        <end position="155"/>
    </location>
</feature>
<dbReference type="EMBL" id="JACHXZ010000001">
    <property type="protein sequence ID" value="MBB3166847.1"/>
    <property type="molecule type" value="Genomic_DNA"/>
</dbReference>
<comment type="caution">
    <text evidence="2">The sequence shown here is derived from an EMBL/GenBank/DDBJ whole genome shotgun (WGS) entry which is preliminary data.</text>
</comment>
<name>A0A839UN20_9GAMM</name>
<dbReference type="AlphaFoldDB" id="A0A839UN20"/>
<dbReference type="SUPFAM" id="SSF52833">
    <property type="entry name" value="Thioredoxin-like"/>
    <property type="match status" value="1"/>
</dbReference>
<dbReference type="InterPro" id="IPR036249">
    <property type="entry name" value="Thioredoxin-like_sf"/>
</dbReference>
<dbReference type="Proteomes" id="UP000559987">
    <property type="component" value="Unassembled WGS sequence"/>
</dbReference>
<evidence type="ECO:0000313" key="2">
    <source>
        <dbReference type="EMBL" id="MBB3166847.1"/>
    </source>
</evidence>
<evidence type="ECO:0008006" key="4">
    <source>
        <dbReference type="Google" id="ProtNLM"/>
    </source>
</evidence>
<dbReference type="RefSeq" id="WP_183907200.1">
    <property type="nucleotide sequence ID" value="NZ_JACHXZ010000001.1"/>
</dbReference>
<protein>
    <recommendedName>
        <fullName evidence="4">Thioredoxin domain-containing protein</fullName>
    </recommendedName>
</protein>
<dbReference type="Gene3D" id="3.40.30.10">
    <property type="entry name" value="Glutaredoxin"/>
    <property type="match status" value="1"/>
</dbReference>
<keyword evidence="1" id="KW-0732">Signal</keyword>
<evidence type="ECO:0000313" key="3">
    <source>
        <dbReference type="Proteomes" id="UP000559987"/>
    </source>
</evidence>
<evidence type="ECO:0000256" key="1">
    <source>
        <dbReference type="SAM" id="SignalP"/>
    </source>
</evidence>
<gene>
    <name evidence="2" type="ORF">FHS30_000023</name>
</gene>
<keyword evidence="3" id="KW-1185">Reference proteome</keyword>
<sequence length="155" mass="17050">MKISLPLLLFGAVMVLPVTAQQTLHGQAPDWLLSDAQGDYVSFYEDSANQPSLLVFWTPTCRAKCVDAMERLNDQAHAQGIKTYLLLNSGHTRHSELPTLPARMTPLFKAHAVGRHYGVRGQPTWVLVDGKKNILNNARVGGAQPELSRLLGPKP</sequence>
<feature type="signal peptide" evidence="1">
    <location>
        <begin position="1"/>
        <end position="20"/>
    </location>
</feature>